<dbReference type="AlphaFoldDB" id="A0AAV6V9J4"/>
<evidence type="ECO:0008006" key="4">
    <source>
        <dbReference type="Google" id="ProtNLM"/>
    </source>
</evidence>
<organism evidence="2 3">
    <name type="scientific">Oedothorax gibbosus</name>
    <dbReference type="NCBI Taxonomy" id="931172"/>
    <lineage>
        <taxon>Eukaryota</taxon>
        <taxon>Metazoa</taxon>
        <taxon>Ecdysozoa</taxon>
        <taxon>Arthropoda</taxon>
        <taxon>Chelicerata</taxon>
        <taxon>Arachnida</taxon>
        <taxon>Araneae</taxon>
        <taxon>Araneomorphae</taxon>
        <taxon>Entelegynae</taxon>
        <taxon>Araneoidea</taxon>
        <taxon>Linyphiidae</taxon>
        <taxon>Erigoninae</taxon>
        <taxon>Oedothorax</taxon>
    </lineage>
</organism>
<protein>
    <recommendedName>
        <fullName evidence="4">Secreted protein</fullName>
    </recommendedName>
</protein>
<evidence type="ECO:0000313" key="2">
    <source>
        <dbReference type="EMBL" id="KAG8193302.1"/>
    </source>
</evidence>
<gene>
    <name evidence="2" type="ORF">JTE90_003788</name>
</gene>
<evidence type="ECO:0000256" key="1">
    <source>
        <dbReference type="SAM" id="SignalP"/>
    </source>
</evidence>
<keyword evidence="3" id="KW-1185">Reference proteome</keyword>
<accession>A0AAV6V9J4</accession>
<sequence length="82" mass="9139">MVLFLHVRATAWFPVFLFFSRASLSGKASFASGEYVTAEAVLVAVVYSLRMRAHLHLVDEWGEELNDLFCVVTSSLELLSSV</sequence>
<evidence type="ECO:0000313" key="3">
    <source>
        <dbReference type="Proteomes" id="UP000827092"/>
    </source>
</evidence>
<comment type="caution">
    <text evidence="2">The sequence shown here is derived from an EMBL/GenBank/DDBJ whole genome shotgun (WGS) entry which is preliminary data.</text>
</comment>
<feature type="chain" id="PRO_5044011974" description="Secreted protein" evidence="1">
    <location>
        <begin position="26"/>
        <end position="82"/>
    </location>
</feature>
<feature type="signal peptide" evidence="1">
    <location>
        <begin position="1"/>
        <end position="25"/>
    </location>
</feature>
<keyword evidence="1" id="KW-0732">Signal</keyword>
<name>A0AAV6V9J4_9ARAC</name>
<reference evidence="2 3" key="1">
    <citation type="journal article" date="2022" name="Nat. Ecol. Evol.">
        <title>A masculinizing supergene underlies an exaggerated male reproductive morph in a spider.</title>
        <authorList>
            <person name="Hendrickx F."/>
            <person name="De Corte Z."/>
            <person name="Sonet G."/>
            <person name="Van Belleghem S.M."/>
            <person name="Kostlbacher S."/>
            <person name="Vangestel C."/>
        </authorList>
    </citation>
    <scope>NUCLEOTIDE SEQUENCE [LARGE SCALE GENOMIC DNA]</scope>
    <source>
        <strain evidence="2">W744_W776</strain>
    </source>
</reference>
<dbReference type="EMBL" id="JAFNEN010000125">
    <property type="protein sequence ID" value="KAG8193302.1"/>
    <property type="molecule type" value="Genomic_DNA"/>
</dbReference>
<proteinExistence type="predicted"/>
<dbReference type="Proteomes" id="UP000827092">
    <property type="component" value="Unassembled WGS sequence"/>
</dbReference>